<comment type="caution">
    <text evidence="2">The sequence shown here is derived from an EMBL/GenBank/DDBJ whole genome shotgun (WGS) entry which is preliminary data.</text>
</comment>
<reference evidence="3" key="1">
    <citation type="journal article" date="2019" name="Int. J. Syst. Evol. Microbiol.">
        <title>The Global Catalogue of Microorganisms (GCM) 10K type strain sequencing project: providing services to taxonomists for standard genome sequencing and annotation.</title>
        <authorList>
            <consortium name="The Broad Institute Genomics Platform"/>
            <consortium name="The Broad Institute Genome Sequencing Center for Infectious Disease"/>
            <person name="Wu L."/>
            <person name="Ma J."/>
        </authorList>
    </citation>
    <scope>NUCLEOTIDE SEQUENCE [LARGE SCALE GENOMIC DNA]</scope>
    <source>
        <strain evidence="3">TISTR 1827</strain>
    </source>
</reference>
<name>A0ABW5QSL8_9BACL</name>
<dbReference type="Proteomes" id="UP001597493">
    <property type="component" value="Unassembled WGS sequence"/>
</dbReference>
<dbReference type="EMBL" id="JBHUMY010000003">
    <property type="protein sequence ID" value="MFD2659374.1"/>
    <property type="molecule type" value="Genomic_DNA"/>
</dbReference>
<keyword evidence="3" id="KW-1185">Reference proteome</keyword>
<evidence type="ECO:0000259" key="1">
    <source>
        <dbReference type="Pfam" id="PF01636"/>
    </source>
</evidence>
<organism evidence="2 3">
    <name type="scientific">Paenibacillus thailandensis</name>
    <dbReference type="NCBI Taxonomy" id="393250"/>
    <lineage>
        <taxon>Bacteria</taxon>
        <taxon>Bacillati</taxon>
        <taxon>Bacillota</taxon>
        <taxon>Bacilli</taxon>
        <taxon>Bacillales</taxon>
        <taxon>Paenibacillaceae</taxon>
        <taxon>Paenibacillus</taxon>
    </lineage>
</organism>
<dbReference type="RefSeq" id="WP_379270053.1">
    <property type="nucleotide sequence ID" value="NZ_JBHUGT010000037.1"/>
</dbReference>
<protein>
    <submittedName>
        <fullName evidence="2">Aminoglycoside phosphotransferase family protein</fullName>
    </submittedName>
</protein>
<proteinExistence type="predicted"/>
<dbReference type="InterPro" id="IPR011009">
    <property type="entry name" value="Kinase-like_dom_sf"/>
</dbReference>
<dbReference type="Pfam" id="PF01636">
    <property type="entry name" value="APH"/>
    <property type="match status" value="1"/>
</dbReference>
<feature type="domain" description="Aminoglycoside phosphotransferase" evidence="1">
    <location>
        <begin position="37"/>
        <end position="264"/>
    </location>
</feature>
<accession>A0ABW5QSL8</accession>
<dbReference type="InterPro" id="IPR002575">
    <property type="entry name" value="Aminoglycoside_PTrfase"/>
</dbReference>
<evidence type="ECO:0000313" key="3">
    <source>
        <dbReference type="Proteomes" id="UP001597493"/>
    </source>
</evidence>
<dbReference type="SUPFAM" id="SSF56112">
    <property type="entry name" value="Protein kinase-like (PK-like)"/>
    <property type="match status" value="1"/>
</dbReference>
<evidence type="ECO:0000313" key="2">
    <source>
        <dbReference type="EMBL" id="MFD2659374.1"/>
    </source>
</evidence>
<sequence>MERPAEGWDKRICGRELLYRGLNGRNVERVWLASGESFILKPLPADDSINREAWVYEHVLPMFPPVFPRLAASSSVSGMPGRGWLLFEDMGELNHSFSEETAVLLAAAVAEWHSLPVSRWADAPLSGPKPGIEAMAAELMEDGRKPSPDGSAGGPGERDAAEVIRALARRLNLHEIEVESVLKLWEQEKPSPETVMCHGDLHLGNYAVKDGRLIVLDWEHAHPNYPYWDLYHLIDLSHPVFPKTVTASVRERVLDVYVERRGLRGFPSDPGTFKRGYALFASIFSLWMLRLIAADLESGGDVPWTPDQLKRQRTETEAALEACLSMLNLR</sequence>
<dbReference type="Gene3D" id="3.90.1200.10">
    <property type="match status" value="1"/>
</dbReference>
<gene>
    <name evidence="2" type="ORF">ACFSW5_03740</name>
</gene>